<keyword evidence="6 7" id="KW-0472">Membrane</keyword>
<feature type="transmembrane region" description="Helical" evidence="7">
    <location>
        <begin position="129"/>
        <end position="149"/>
    </location>
</feature>
<dbReference type="PANTHER" id="PTHR30193:SF37">
    <property type="entry name" value="INNER MEMBRANE ABC TRANSPORTER PERMEASE PROTEIN YCJO"/>
    <property type="match status" value="1"/>
</dbReference>
<evidence type="ECO:0000256" key="4">
    <source>
        <dbReference type="ARBA" id="ARBA00022692"/>
    </source>
</evidence>
<evidence type="ECO:0000313" key="10">
    <source>
        <dbReference type="Proteomes" id="UP000019754"/>
    </source>
</evidence>
<evidence type="ECO:0000256" key="6">
    <source>
        <dbReference type="ARBA" id="ARBA00023136"/>
    </source>
</evidence>
<evidence type="ECO:0000256" key="1">
    <source>
        <dbReference type="ARBA" id="ARBA00004651"/>
    </source>
</evidence>
<organism evidence="9 10">
    <name type="scientific">Brachybacterium muris UCD-AY4</name>
    <dbReference type="NCBI Taxonomy" id="1249481"/>
    <lineage>
        <taxon>Bacteria</taxon>
        <taxon>Bacillati</taxon>
        <taxon>Actinomycetota</taxon>
        <taxon>Actinomycetes</taxon>
        <taxon>Micrococcales</taxon>
        <taxon>Dermabacteraceae</taxon>
        <taxon>Brachybacterium</taxon>
    </lineage>
</organism>
<keyword evidence="5 7" id="KW-1133">Transmembrane helix</keyword>
<evidence type="ECO:0000259" key="8">
    <source>
        <dbReference type="PROSITE" id="PS50928"/>
    </source>
</evidence>
<dbReference type="GO" id="GO:0005886">
    <property type="term" value="C:plasma membrane"/>
    <property type="evidence" value="ECO:0007669"/>
    <property type="project" value="UniProtKB-SubCell"/>
</dbReference>
<dbReference type="SUPFAM" id="SSF161098">
    <property type="entry name" value="MetI-like"/>
    <property type="match status" value="1"/>
</dbReference>
<dbReference type="GO" id="GO:0055085">
    <property type="term" value="P:transmembrane transport"/>
    <property type="evidence" value="ECO:0007669"/>
    <property type="project" value="InterPro"/>
</dbReference>
<dbReference type="InterPro" id="IPR035906">
    <property type="entry name" value="MetI-like_sf"/>
</dbReference>
<feature type="domain" description="ABC transmembrane type-1" evidence="8">
    <location>
        <begin position="92"/>
        <end position="307"/>
    </location>
</feature>
<evidence type="ECO:0000256" key="3">
    <source>
        <dbReference type="ARBA" id="ARBA00022475"/>
    </source>
</evidence>
<feature type="transmembrane region" description="Helical" evidence="7">
    <location>
        <begin position="180"/>
        <end position="205"/>
    </location>
</feature>
<feature type="transmembrane region" description="Helical" evidence="7">
    <location>
        <begin position="286"/>
        <end position="310"/>
    </location>
</feature>
<dbReference type="PROSITE" id="PS50928">
    <property type="entry name" value="ABC_TM1"/>
    <property type="match status" value="1"/>
</dbReference>
<evidence type="ECO:0000313" key="9">
    <source>
        <dbReference type="EMBL" id="EYT48153.1"/>
    </source>
</evidence>
<reference evidence="9 10" key="1">
    <citation type="journal article" date="2013" name="Genome Announc.">
        <title>Draft genome sequence of an Actinobacterium, Brachybacterium muris strain UCD-AY4.</title>
        <authorList>
            <person name="Lo J.R."/>
            <person name="Lang J.M."/>
            <person name="Darling A.E."/>
            <person name="Eisen J.A."/>
            <person name="Coil D.A."/>
        </authorList>
    </citation>
    <scope>NUCLEOTIDE SEQUENCE [LARGE SCALE GENOMIC DNA]</scope>
    <source>
        <strain evidence="9 10">UCD-AY4</strain>
    </source>
</reference>
<dbReference type="PANTHER" id="PTHR30193">
    <property type="entry name" value="ABC TRANSPORTER PERMEASE PROTEIN"/>
    <property type="match status" value="1"/>
</dbReference>
<keyword evidence="2 7" id="KW-0813">Transport</keyword>
<dbReference type="Gene3D" id="1.10.3720.10">
    <property type="entry name" value="MetI-like"/>
    <property type="match status" value="1"/>
</dbReference>
<feature type="transmembrane region" description="Helical" evidence="7">
    <location>
        <begin position="96"/>
        <end position="117"/>
    </location>
</feature>
<feature type="transmembrane region" description="Helical" evidence="7">
    <location>
        <begin position="256"/>
        <end position="280"/>
    </location>
</feature>
<evidence type="ECO:0000256" key="2">
    <source>
        <dbReference type="ARBA" id="ARBA00022448"/>
    </source>
</evidence>
<dbReference type="AlphaFoldDB" id="A0A022KVT3"/>
<keyword evidence="4 7" id="KW-0812">Transmembrane</keyword>
<keyword evidence="10" id="KW-1185">Reference proteome</keyword>
<evidence type="ECO:0000256" key="5">
    <source>
        <dbReference type="ARBA" id="ARBA00022989"/>
    </source>
</evidence>
<dbReference type="HOGENOM" id="CLU_016047_0_3_11"/>
<dbReference type="OrthoDB" id="9805974at2"/>
<dbReference type="Pfam" id="PF00528">
    <property type="entry name" value="BPD_transp_1"/>
    <property type="match status" value="1"/>
</dbReference>
<dbReference type="CDD" id="cd06261">
    <property type="entry name" value="TM_PBP2"/>
    <property type="match status" value="1"/>
</dbReference>
<proteinExistence type="inferred from homology"/>
<dbReference type="Proteomes" id="UP000019754">
    <property type="component" value="Unassembled WGS sequence"/>
</dbReference>
<comment type="similarity">
    <text evidence="7">Belongs to the binding-protein-dependent transport system permease family.</text>
</comment>
<dbReference type="EMBL" id="AORC01000018">
    <property type="protein sequence ID" value="EYT48153.1"/>
    <property type="molecule type" value="Genomic_DNA"/>
</dbReference>
<comment type="caution">
    <text evidence="9">The sequence shown here is derived from an EMBL/GenBank/DDBJ whole genome shotgun (WGS) entry which is preliminary data.</text>
</comment>
<dbReference type="RefSeq" id="WP_017823984.1">
    <property type="nucleotide sequence ID" value="NZ_AORC01000018.1"/>
</dbReference>
<accession>A0A022KVT3</accession>
<feature type="transmembrane region" description="Helical" evidence="7">
    <location>
        <begin position="32"/>
        <end position="50"/>
    </location>
</feature>
<dbReference type="STRING" id="1249481.D641_0113250"/>
<sequence length="316" mass="35480">MAAPTLDKADPRPPRQRTGKVRLRSWYDKTGFWLLLLLPVLITLAVFQFYPLLETLRMGWTNEGARTVDPGFVGAQNFERLLTEDPHFWGIVRNSFIWVFTSVILQLVIGTLAALVLNSKIKMRSVWRGLLMVPWVTPTVVVGVIWRWIFEGSNSGLANFFLTRLGVFDQPTVFLASDFWVWPVLLFASTWKGVPFVTLLVLAALQGVPKDLHESAAVDGAGPVKRFFHVTIPSIRGTLFTTGMISLVTTWFKFELIWALTNGGPGFATSILPTYVYTWAFNRLEYGMAGAVATLALVIIFVVAAMYALLFREKES</sequence>
<evidence type="ECO:0000256" key="7">
    <source>
        <dbReference type="RuleBase" id="RU363032"/>
    </source>
</evidence>
<protein>
    <recommendedName>
        <fullName evidence="8">ABC transmembrane type-1 domain-containing protein</fullName>
    </recommendedName>
</protein>
<keyword evidence="3" id="KW-1003">Cell membrane</keyword>
<dbReference type="InterPro" id="IPR000515">
    <property type="entry name" value="MetI-like"/>
</dbReference>
<dbReference type="InterPro" id="IPR051393">
    <property type="entry name" value="ABC_transporter_permease"/>
</dbReference>
<comment type="subcellular location">
    <subcellularLocation>
        <location evidence="1 7">Cell membrane</location>
        <topology evidence="1 7">Multi-pass membrane protein</topology>
    </subcellularLocation>
</comment>
<name>A0A022KVT3_9MICO</name>
<gene>
    <name evidence="9" type="ORF">D641_0113250</name>
</gene>